<gene>
    <name evidence="1" type="ORF">FLJC2902T_08910</name>
</gene>
<proteinExistence type="predicted"/>
<dbReference type="AlphaFoldDB" id="V6SYI6"/>
<comment type="caution">
    <text evidence="1">The sequence shown here is derived from an EMBL/GenBank/DDBJ whole genome shotgun (WGS) entry which is preliminary data.</text>
</comment>
<dbReference type="RefSeq" id="WP_023578552.1">
    <property type="nucleotide sequence ID" value="NZ_AVGG01000002.1"/>
</dbReference>
<dbReference type="STRING" id="1341181.FLJC2902T_08910"/>
<name>V6SYI6_9FLAO</name>
<evidence type="ECO:0000313" key="1">
    <source>
        <dbReference type="EMBL" id="ESU29485.1"/>
    </source>
</evidence>
<reference evidence="1 2" key="1">
    <citation type="submission" date="2013-08" db="EMBL/GenBank/DDBJ databases">
        <title>Flavobacterium limnosediminis JC2902 genome sequencing.</title>
        <authorList>
            <person name="Lee K."/>
            <person name="Yi H."/>
            <person name="Park S."/>
            <person name="Chun J."/>
        </authorList>
    </citation>
    <scope>NUCLEOTIDE SEQUENCE [LARGE SCALE GENOMIC DNA]</scope>
    <source>
        <strain evidence="1 2">JC2902</strain>
    </source>
</reference>
<dbReference type="EMBL" id="AVGG01000002">
    <property type="protein sequence ID" value="ESU29485.1"/>
    <property type="molecule type" value="Genomic_DNA"/>
</dbReference>
<accession>V6SYI6</accession>
<dbReference type="Proteomes" id="UP000018004">
    <property type="component" value="Unassembled WGS sequence"/>
</dbReference>
<dbReference type="PATRIC" id="fig|1341181.4.peg.884"/>
<protein>
    <submittedName>
        <fullName evidence="1">Uncharacterized protein</fullName>
    </submittedName>
</protein>
<sequence>MDNFNFTQPELEILGLTRCLEMGEEENGVSNLKRFLNDAVTSHLYKLSTTPETNNEMTETDFKALMKNIKILDNMFDYIEEARLSK</sequence>
<evidence type="ECO:0000313" key="2">
    <source>
        <dbReference type="Proteomes" id="UP000018004"/>
    </source>
</evidence>
<organism evidence="1 2">
    <name type="scientific">Flavobacterium limnosediminis JC2902</name>
    <dbReference type="NCBI Taxonomy" id="1341181"/>
    <lineage>
        <taxon>Bacteria</taxon>
        <taxon>Pseudomonadati</taxon>
        <taxon>Bacteroidota</taxon>
        <taxon>Flavobacteriia</taxon>
        <taxon>Flavobacteriales</taxon>
        <taxon>Flavobacteriaceae</taxon>
        <taxon>Flavobacterium</taxon>
    </lineage>
</organism>
<keyword evidence="2" id="KW-1185">Reference proteome</keyword>